<dbReference type="EMBL" id="HBUF01547043">
    <property type="protein sequence ID" value="CAG6757408.1"/>
    <property type="molecule type" value="Transcribed_RNA"/>
</dbReference>
<evidence type="ECO:0000313" key="6">
    <source>
        <dbReference type="EMBL" id="CAG6624066.1"/>
    </source>
</evidence>
<dbReference type="GO" id="GO:0030692">
    <property type="term" value="C:Noc4p-Nop14p complex"/>
    <property type="evidence" value="ECO:0007669"/>
    <property type="project" value="TreeGrafter"/>
</dbReference>
<dbReference type="GO" id="GO:0042254">
    <property type="term" value="P:ribosome biogenesis"/>
    <property type="evidence" value="ECO:0007669"/>
    <property type="project" value="InterPro"/>
</dbReference>
<dbReference type="GO" id="GO:0032040">
    <property type="term" value="C:small-subunit processome"/>
    <property type="evidence" value="ECO:0007669"/>
    <property type="project" value="TreeGrafter"/>
</dbReference>
<comment type="subcellular location">
    <subcellularLocation>
        <location evidence="1">Nucleus membrane</location>
        <topology evidence="1">Multi-pass membrane protein</topology>
    </subcellularLocation>
</comment>
<reference evidence="6" key="1">
    <citation type="submission" date="2021-05" db="EMBL/GenBank/DDBJ databases">
        <authorList>
            <person name="Alioto T."/>
            <person name="Alioto T."/>
            <person name="Gomez Garrido J."/>
        </authorList>
    </citation>
    <scope>NUCLEOTIDE SEQUENCE</scope>
</reference>
<dbReference type="InterPro" id="IPR005612">
    <property type="entry name" value="CCAAT-binding_factor"/>
</dbReference>
<accession>A0A8D8Q3G2</accession>
<proteinExistence type="inferred from homology"/>
<dbReference type="GO" id="GO:0031965">
    <property type="term" value="C:nuclear membrane"/>
    <property type="evidence" value="ECO:0007669"/>
    <property type="project" value="UniProtKB-SubCell"/>
</dbReference>
<dbReference type="EMBL" id="HBUF01056331">
    <property type="protein sequence ID" value="CAG6624066.1"/>
    <property type="molecule type" value="Transcribed_RNA"/>
</dbReference>
<dbReference type="PANTHER" id="PTHR12455">
    <property type="entry name" value="NUCLEOLAR COMPLEX PROTEIN 4"/>
    <property type="match status" value="1"/>
</dbReference>
<evidence type="ECO:0000256" key="1">
    <source>
        <dbReference type="ARBA" id="ARBA00004232"/>
    </source>
</evidence>
<name>A0A8D8Q3G2_9HEMI</name>
<dbReference type="AlphaFoldDB" id="A0A8D8Q3G2"/>
<keyword evidence="3" id="KW-0812">Transmembrane</keyword>
<dbReference type="EMBL" id="HBUF01056332">
    <property type="protein sequence ID" value="CAG6624067.1"/>
    <property type="molecule type" value="Transcribed_RNA"/>
</dbReference>
<keyword evidence="4" id="KW-0472">Membrane</keyword>
<evidence type="ECO:0000259" key="5">
    <source>
        <dbReference type="Pfam" id="PF03914"/>
    </source>
</evidence>
<evidence type="ECO:0000256" key="2">
    <source>
        <dbReference type="ARBA" id="ARBA00007797"/>
    </source>
</evidence>
<organism evidence="6">
    <name type="scientific">Cacopsylla melanoneura</name>
    <dbReference type="NCBI Taxonomy" id="428564"/>
    <lineage>
        <taxon>Eukaryota</taxon>
        <taxon>Metazoa</taxon>
        <taxon>Ecdysozoa</taxon>
        <taxon>Arthropoda</taxon>
        <taxon>Hexapoda</taxon>
        <taxon>Insecta</taxon>
        <taxon>Pterygota</taxon>
        <taxon>Neoptera</taxon>
        <taxon>Paraneoptera</taxon>
        <taxon>Hemiptera</taxon>
        <taxon>Sternorrhyncha</taxon>
        <taxon>Psylloidea</taxon>
        <taxon>Psyllidae</taxon>
        <taxon>Psyllinae</taxon>
        <taxon>Cacopsylla</taxon>
    </lineage>
</organism>
<dbReference type="InterPro" id="IPR027193">
    <property type="entry name" value="Noc4"/>
</dbReference>
<dbReference type="PANTHER" id="PTHR12455:SF0">
    <property type="entry name" value="NUCLEOLAR COMPLEX PROTEIN 4 HOMOLOG"/>
    <property type="match status" value="1"/>
</dbReference>
<comment type="similarity">
    <text evidence="2">Belongs to the CBF/MAK21 family.</text>
</comment>
<evidence type="ECO:0000256" key="3">
    <source>
        <dbReference type="ARBA" id="ARBA00022692"/>
    </source>
</evidence>
<dbReference type="InterPro" id="IPR016024">
    <property type="entry name" value="ARM-type_fold"/>
</dbReference>
<feature type="domain" description="CCAAT-binding factor" evidence="5">
    <location>
        <begin position="289"/>
        <end position="434"/>
    </location>
</feature>
<keyword evidence="4" id="KW-1133">Transmembrane helix</keyword>
<dbReference type="Pfam" id="PF03914">
    <property type="entry name" value="CBF"/>
    <property type="match status" value="1"/>
</dbReference>
<evidence type="ECO:0000256" key="4">
    <source>
        <dbReference type="ARBA" id="ARBA00022989"/>
    </source>
</evidence>
<sequence length="499" mass="57676">MAQTPQSSLKKKINEFLASRKHSNNLIEIIASLDDVRNVKPNTLLGIQRLFVELLKKHAMTSGGYTNEDKKTKEAEEKYKSWLRGCYKSVFPKLINVLENGDSDVQLQALSTLMYLVQGEAKYPVSPKILFPEDKLQMIIESVISNPFFSVFVQRLKEYFTFKDVIFYSFKCVSNILSENFNCNEEHLMNVLNFVKEIPVPNNREKLFLAEAKSEDFISGNEKTVLDIKDFCSFSSKIWAMLSGFKNHTTDSTKLLLIVLIDKLMFYHSNPIIITDFLMNALSLKGPIAVLALQGMVNLVRQYNLEYPNIYDKLYDLLEPNIFYTKYKARLFYLTDLLMMSTHLPEALVASFIKRLCRLSLTAPPQDIAIMIYLIGNLILRHKGLTILFQNNDTATLNTDPFDNDEKDPYETNALKSSLWEIKMLQNHPLYSVNVPARFINNPLPNVEWDLGKYLEVTYDELFTREFKKKQKNISTNFEQPTSMFQPSNAKLFDHFVLV</sequence>
<protein>
    <submittedName>
        <fullName evidence="6">Nucleolar complex protein 4 homolog</fullName>
    </submittedName>
</protein>
<dbReference type="EMBL" id="HBUF01056333">
    <property type="protein sequence ID" value="CAG6624068.1"/>
    <property type="molecule type" value="Transcribed_RNA"/>
</dbReference>
<dbReference type="SUPFAM" id="SSF48371">
    <property type="entry name" value="ARM repeat"/>
    <property type="match status" value="1"/>
</dbReference>